<evidence type="ECO:0000256" key="2">
    <source>
        <dbReference type="ARBA" id="ARBA00012417"/>
    </source>
</evidence>
<dbReference type="InterPro" id="IPR023211">
    <property type="entry name" value="DNA_pol_palm_dom_sf"/>
</dbReference>
<keyword evidence="4 12" id="KW-0548">Nucleotidyltransferase</keyword>
<evidence type="ECO:0000313" key="16">
    <source>
        <dbReference type="Proteomes" id="UP000203896"/>
    </source>
</evidence>
<feature type="region of interest" description="Interaction with the polymerase clamp" evidence="12">
    <location>
        <begin position="886"/>
        <end position="892"/>
    </location>
</feature>
<feature type="domain" description="DNA-directed DNA polymerase family B multifunctional" evidence="13">
    <location>
        <begin position="354"/>
        <end position="482"/>
    </location>
</feature>
<feature type="binding site" evidence="12">
    <location>
        <position position="207"/>
    </location>
    <ligand>
        <name>Mg(2+)</name>
        <dbReference type="ChEBI" id="CHEBI:18420"/>
        <label>2</label>
        <note>catalytic; for 3'-5' exonuclease activity</note>
    </ligand>
</feature>
<dbReference type="SMART" id="SM00486">
    <property type="entry name" value="POLBc"/>
    <property type="match status" value="1"/>
</dbReference>
<dbReference type="GO" id="GO:0003887">
    <property type="term" value="F:DNA-directed DNA polymerase activity"/>
    <property type="evidence" value="ECO:0007669"/>
    <property type="project" value="UniProtKB-UniRule"/>
</dbReference>
<dbReference type="InterPro" id="IPR034749">
    <property type="entry name" value="DPOL_T4"/>
</dbReference>
<comment type="domain">
    <text evidence="12">The N-terminus contains the 3'-5' exonuclease activity. The C-terminus contains the polymerase activity and is involved in binding to the polymerase clamp protein. A beta hairpin structure is necessary for the proofreading function of the polymerase.</text>
</comment>
<feature type="site" description="Essential for viral replication" evidence="12">
    <location>
        <position position="703"/>
    </location>
</feature>
<keyword evidence="12" id="KW-0479">Metal-binding</keyword>
<dbReference type="GO" id="GO:0008408">
    <property type="term" value="F:3'-5' exonuclease activity"/>
    <property type="evidence" value="ECO:0007669"/>
    <property type="project" value="UniProtKB-UniRule"/>
</dbReference>
<dbReference type="InterPro" id="IPR012337">
    <property type="entry name" value="RNaseH-like_sf"/>
</dbReference>
<comment type="similarity">
    <text evidence="1 12">Belongs to the DNA polymerase type-B family.</text>
</comment>
<organism evidence="15 16">
    <name type="scientific">Enterobacteria phage GEC-3S</name>
    <dbReference type="NCBI Taxonomy" id="1222338"/>
    <lineage>
        <taxon>Viruses</taxon>
        <taxon>Duplodnaviria</taxon>
        <taxon>Heunggongvirae</taxon>
        <taxon>Uroviricota</taxon>
        <taxon>Caudoviricetes</taxon>
        <taxon>Pantevenvirales</taxon>
        <taxon>Straboviridae</taxon>
        <taxon>Krischvirus</taxon>
        <taxon>Krischvirus gec3s</taxon>
    </lineage>
</organism>
<keyword evidence="3 12" id="KW-0808">Transferase</keyword>
<keyword evidence="12" id="KW-0269">Exonuclease</keyword>
<dbReference type="SUPFAM" id="SSF56672">
    <property type="entry name" value="DNA/RNA polymerases"/>
    <property type="match status" value="1"/>
</dbReference>
<dbReference type="GO" id="GO:0046872">
    <property type="term" value="F:metal ion binding"/>
    <property type="evidence" value="ECO:0007669"/>
    <property type="project" value="UniProtKB-KW"/>
</dbReference>
<dbReference type="PRINTS" id="PR00106">
    <property type="entry name" value="DNAPOLB"/>
</dbReference>
<comment type="catalytic activity">
    <reaction evidence="11 12">
        <text>DNA(n) + a 2'-deoxyribonucleoside 5'-triphosphate = DNA(n+1) + diphosphate</text>
        <dbReference type="Rhea" id="RHEA:22508"/>
        <dbReference type="Rhea" id="RHEA-COMP:17339"/>
        <dbReference type="Rhea" id="RHEA-COMP:17340"/>
        <dbReference type="ChEBI" id="CHEBI:33019"/>
        <dbReference type="ChEBI" id="CHEBI:61560"/>
        <dbReference type="ChEBI" id="CHEBI:173112"/>
        <dbReference type="EC" id="2.7.7.7"/>
    </reaction>
</comment>
<keyword evidence="5 12" id="KW-0235">DNA replication</keyword>
<comment type="cofactor">
    <cofactor evidence="12">
        <name>Mg(2+)</name>
        <dbReference type="ChEBI" id="CHEBI:18420"/>
    </cofactor>
</comment>
<dbReference type="InterPro" id="IPR043502">
    <property type="entry name" value="DNA/RNA_pol_sf"/>
</dbReference>
<keyword evidence="16" id="KW-1185">Reference proteome</keyword>
<feature type="region of interest" description="Binding of DNA in B-conformation" evidence="12">
    <location>
        <begin position="694"/>
        <end position="697"/>
    </location>
</feature>
<evidence type="ECO:0000256" key="11">
    <source>
        <dbReference type="ARBA" id="ARBA00049244"/>
    </source>
</evidence>
<feature type="binding site" evidence="12">
    <location>
        <position position="468"/>
    </location>
    <ligand>
        <name>substrate</name>
    </ligand>
</feature>
<evidence type="ECO:0000256" key="5">
    <source>
        <dbReference type="ARBA" id="ARBA00022705"/>
    </source>
</evidence>
<feature type="binding site" evidence="12">
    <location>
        <position position="611"/>
    </location>
    <ligand>
        <name>Mg(2+)</name>
        <dbReference type="ChEBI" id="CHEBI:18420"/>
        <label>4</label>
        <note>catalytic; for polymerase activity</note>
    </ligand>
</feature>
<evidence type="ECO:0000256" key="8">
    <source>
        <dbReference type="ARBA" id="ARBA00022932"/>
    </source>
</evidence>
<gene>
    <name evidence="15" type="ORF">BN201_0027</name>
</gene>
<evidence type="ECO:0000256" key="3">
    <source>
        <dbReference type="ARBA" id="ARBA00022679"/>
    </source>
</evidence>
<evidence type="ECO:0000259" key="13">
    <source>
        <dbReference type="Pfam" id="PF00136"/>
    </source>
</evidence>
<feature type="domain" description="DNA-directed DNA polymerase family B exonuclease" evidence="14">
    <location>
        <begin position="104"/>
        <end position="279"/>
    </location>
</feature>
<keyword evidence="12" id="KW-0460">Magnesium</keyword>
<feature type="binding site" evidence="12">
    <location>
        <position position="313"/>
    </location>
    <ligand>
        <name>Mg(2+)</name>
        <dbReference type="ChEBI" id="CHEBI:18420"/>
        <label>1</label>
        <note>catalytic; for 3'-5' exonuclease activity</note>
    </ligand>
</feature>
<dbReference type="RefSeq" id="YP_009118710.1">
    <property type="nucleotide sequence ID" value="NC_025425.1"/>
</dbReference>
<dbReference type="GO" id="GO:0039686">
    <property type="term" value="P:bidirectional double-stranded viral DNA replication"/>
    <property type="evidence" value="ECO:0007669"/>
    <property type="project" value="UniProtKB-UniRule"/>
</dbReference>
<dbReference type="InterPro" id="IPR006172">
    <property type="entry name" value="DNA-dir_DNA_pol_B"/>
</dbReference>
<keyword evidence="6 12" id="KW-0540">Nuclease</keyword>
<dbReference type="Gene3D" id="3.30.420.10">
    <property type="entry name" value="Ribonuclease H-like superfamily/Ribonuclease H"/>
    <property type="match status" value="1"/>
</dbReference>
<proteinExistence type="inferred from homology"/>
<dbReference type="OrthoDB" id="165at10239"/>
<evidence type="ECO:0000256" key="9">
    <source>
        <dbReference type="ARBA" id="ARBA00023109"/>
    </source>
</evidence>
<dbReference type="KEGG" id="vg:23301077"/>
<dbReference type="GeneID" id="23301077"/>
<dbReference type="InterPro" id="IPR050240">
    <property type="entry name" value="DNA_pol_type-B"/>
</dbReference>
<feature type="site" description="Optimization of metal coordination by the polymerase active site" evidence="12">
    <location>
        <position position="609"/>
    </location>
</feature>
<evidence type="ECO:0000256" key="1">
    <source>
        <dbReference type="ARBA" id="ARBA00005755"/>
    </source>
</evidence>
<dbReference type="EC" id="3.1.11.-" evidence="12"/>
<dbReference type="Pfam" id="PF00136">
    <property type="entry name" value="DNA_pol_B"/>
    <property type="match status" value="2"/>
</dbReference>
<comment type="subunit">
    <text evidence="12">Part of the replicase complex that includes the DNA polymerase, the polymerase clamp, the clamp loader complex, the single-stranded DNA binding protein, and the primase/helicase. Interacts with the polymerase clamp; this interaction constitutes the polymerase holoenzyme.</text>
</comment>
<keyword evidence="7 12" id="KW-0378">Hydrolase</keyword>
<dbReference type="EMBL" id="HE978309">
    <property type="protein sequence ID" value="CEO90630.1"/>
    <property type="molecule type" value="Genomic_DNA"/>
</dbReference>
<evidence type="ECO:0000256" key="6">
    <source>
        <dbReference type="ARBA" id="ARBA00022722"/>
    </source>
</evidence>
<sequence length="892" mass="103381">MYFLSCERVGDKIYERYIDDAGQEQERYVEYTPTLFHHAAPGMVTNYKDIYGKPCIAKKFPSMNEANKWRKKMGEMGQEALGMDDFIISYLSDTYKGEIRYDRNKIRVAWVDIEVTAPEFPKPEEAKYPIDAITHYDSVHDRFFVFDLKGKNGEIWEASKSILRPDIVERVVYNVYDTEDELLLEYIRFFEENRPVGFTGWNTETFDIPYIIKRISNKFGSRTANRLSPCGKIKSRISQDDFGNEREAFTIMGIESLDYIDLYKKFSFTTQPTYALDYVAEYETGIGKVDYDGPLKKLRDDNHQLYIDYNIGDVDRVLAIDKKRGFIDLVYSLCFYAKIKFNHVYNPMKVWDAIIFGSLKAEGKVVPENKIQPKQTYPGAFVKEPVPNAYRWMMSFDLTSLYPSIIRQVNISPETIAGSFDAAPMHEYINKTAPRPSDEYSCSPNGWMYRKDIHGIVPIEIKKVFDQRKQYKNMMLACDRNAELCKAILHDENHVYGGTISYSVEVRHDFDEAFKSMLSELSKDALEKLLEECKDESILCNTNQLSRKVLINSLYGALGNPKFRFYDLRNASAITLFGQLAIQWIERKINEYLNELCGTTDFAYVRYCDTDSVYVLVNNVIDKVGGEDRFDDTEKLVDFLDNFGKHRMEPIIDKGYRELCEYMNNYEHLMFMDREAIAGPPLKSAGIGGFWTGKKRYALNVWDMEGTRFAEPKLKIMGLETQRSSTPKACQKSLKECIRRMLQEGEESLQEYYGIFEQEFRKLDYLEVAAVSSANNLQKYSDSNGYPIKGCPYAVKSVLCYNRNARKFGLDPIREGEKVMIVPLKDRNPFGEICFGWLSGTRIPPEIESEVLKWLDWPLLFNKTFVKPLENITTAAKLQYEKVASLTDLFDI</sequence>
<accession>A0A0B7MKP2</accession>
<dbReference type="Gene3D" id="1.20.1280.300">
    <property type="match status" value="1"/>
</dbReference>
<evidence type="ECO:0000259" key="14">
    <source>
        <dbReference type="Pfam" id="PF03104"/>
    </source>
</evidence>
<feature type="site" description="Optimization of metal coordination by the polymerase active site" evidence="12">
    <location>
        <position position="695"/>
    </location>
</feature>
<dbReference type="HAMAP" id="MF_04100">
    <property type="entry name" value="DPOL_T4"/>
    <property type="match status" value="1"/>
</dbReference>
<dbReference type="PANTHER" id="PTHR10322">
    <property type="entry name" value="DNA POLYMERASE CATALYTIC SUBUNIT"/>
    <property type="match status" value="1"/>
</dbReference>
<feature type="binding site" evidence="12">
    <location>
        <position position="313"/>
    </location>
    <ligand>
        <name>Mg(2+)</name>
        <dbReference type="ChEBI" id="CHEBI:18420"/>
        <label>2</label>
        <note>catalytic; for 3'-5' exonuclease activity</note>
    </ligand>
</feature>
<name>A0A0B7MKP2_9CAUD</name>
<evidence type="ECO:0000256" key="7">
    <source>
        <dbReference type="ARBA" id="ARBA00022801"/>
    </source>
</evidence>
<dbReference type="EC" id="2.7.7.7" evidence="2 12"/>
<feature type="binding site" evidence="12">
    <location>
        <position position="397"/>
    </location>
    <ligand>
        <name>Mg(2+)</name>
        <dbReference type="ChEBI" id="CHEBI:18420"/>
        <label>3</label>
        <note>catalytic; for polymerase activity</note>
    </ligand>
</feature>
<dbReference type="Pfam" id="PF03104">
    <property type="entry name" value="DNA_pol_B_exo1"/>
    <property type="match status" value="1"/>
</dbReference>
<comment type="caution">
    <text evidence="12">Lacks conserved residue(s) required for the propagation of feature annotation.</text>
</comment>
<keyword evidence="9 12" id="KW-1194">Viral DNA replication</keyword>
<keyword evidence="8 12" id="KW-0239">DNA-directed DNA polymerase</keyword>
<dbReference type="InterPro" id="IPR036397">
    <property type="entry name" value="RNaseH_sf"/>
</dbReference>
<dbReference type="GO" id="GO:0006261">
    <property type="term" value="P:DNA-templated DNA replication"/>
    <property type="evidence" value="ECO:0007669"/>
    <property type="project" value="TreeGrafter"/>
</dbReference>
<protein>
    <recommendedName>
        <fullName evidence="2 12">DNA-directed DNA polymerase</fullName>
        <ecNumber evidence="2 12">2.7.7.7</ecNumber>
        <ecNumber evidence="12">3.1.11.-</ecNumber>
    </recommendedName>
</protein>
<dbReference type="GO" id="GO:0003677">
    <property type="term" value="F:DNA binding"/>
    <property type="evidence" value="ECO:0007669"/>
    <property type="project" value="UniProtKB-UniRule"/>
</dbReference>
<feature type="binding site" evidence="12">
    <location>
        <begin position="400"/>
        <end position="402"/>
    </location>
    <ligand>
        <name>substrate</name>
    </ligand>
</feature>
<dbReference type="SUPFAM" id="SSF53098">
    <property type="entry name" value="Ribonuclease H-like"/>
    <property type="match status" value="1"/>
</dbReference>
<feature type="binding site" evidence="12">
    <location>
        <position position="397"/>
    </location>
    <ligand>
        <name>Mg(2+)</name>
        <dbReference type="ChEBI" id="CHEBI:18420"/>
        <label>4</label>
        <note>catalytic; for polymerase activity</note>
    </ligand>
</feature>
<dbReference type="Gene3D" id="1.10.287.690">
    <property type="entry name" value="Helix hairpin bin"/>
    <property type="match status" value="1"/>
</dbReference>
<feature type="binding site" evidence="12">
    <location>
        <position position="112"/>
    </location>
    <ligand>
        <name>Mg(2+)</name>
        <dbReference type="ChEBI" id="CHEBI:18420"/>
        <label>1</label>
        <note>catalytic; for 3'-5' exonuclease activity</note>
    </ligand>
</feature>
<keyword evidence="12" id="KW-0511">Multifunctional enzyme</keyword>
<feature type="binding site" evidence="12">
    <location>
        <position position="398"/>
    </location>
    <ligand>
        <name>Mg(2+)</name>
        <dbReference type="ChEBI" id="CHEBI:18420"/>
        <label>4</label>
        <note>catalytic; for polymerase activity</note>
    </ligand>
</feature>
<dbReference type="PANTHER" id="PTHR10322:SF23">
    <property type="entry name" value="DNA POLYMERASE DELTA CATALYTIC SUBUNIT"/>
    <property type="match status" value="1"/>
</dbReference>
<comment type="function">
    <text evidence="12">Replicates the viral genomic DNA. This polymerase possesses two enzymatic activities: DNA synthesis (polymerase) and an exonucleolytic activity that degrades single-stranded DNA in the 3'- to 5'-direction for proofreading purpose.</text>
</comment>
<dbReference type="Gene3D" id="3.90.1600.10">
    <property type="entry name" value="Palm domain of DNA polymerase"/>
    <property type="match status" value="1"/>
</dbReference>
<feature type="binding site" evidence="12">
    <location>
        <position position="611"/>
    </location>
    <ligand>
        <name>Mg(2+)</name>
        <dbReference type="ChEBI" id="CHEBI:18420"/>
        <label>3</label>
        <note>catalytic; for polymerase activity</note>
    </ligand>
</feature>
<reference evidence="15 16" key="1">
    <citation type="submission" date="2012-08" db="EMBL/GenBank/DDBJ databases">
        <title>Selection and characterization of a candidate therapeutic bacteriophage that lyses the German Escherichia coli O104:H4 outbreak strain.</title>
        <authorList>
            <person name="Merabishvilli M."/>
            <person name="De Vos D."/>
            <person name="Verbeken G."/>
            <person name="Kropinski A."/>
            <person name="Vandenheuvel D."/>
            <person name="Lavigne R."/>
            <person name="Wattiau P."/>
            <person name="Mast J."/>
            <person name="Ragimbeau C."/>
            <person name="Mossong J."/>
            <person name="Scheres J."/>
            <person name="Chanishvili N."/>
            <person name="Vaneechoutte M."/>
            <person name="Pirnay J.P."/>
        </authorList>
    </citation>
    <scope>NUCLEOTIDE SEQUENCE [LARGE SCALE GENOMIC DNA]</scope>
</reference>
<dbReference type="Gene3D" id="3.40.1820.10">
    <property type="entry name" value="DnaQ-like 3'-5' exonuclease"/>
    <property type="match status" value="1"/>
</dbReference>
<feature type="binding site" evidence="12">
    <location>
        <position position="114"/>
    </location>
    <ligand>
        <name>Mg(2+)</name>
        <dbReference type="ChEBI" id="CHEBI:18420"/>
        <label>1</label>
        <note>catalytic; for 3'-5' exonuclease activity</note>
    </ligand>
</feature>
<evidence type="ECO:0000256" key="4">
    <source>
        <dbReference type="ARBA" id="ARBA00022695"/>
    </source>
</evidence>
<feature type="region of interest" description="Polymerase" evidence="12">
    <location>
        <begin position="366"/>
        <end position="892"/>
    </location>
</feature>
<dbReference type="Proteomes" id="UP000203896">
    <property type="component" value="Segment"/>
</dbReference>
<evidence type="ECO:0000313" key="15">
    <source>
        <dbReference type="EMBL" id="CEO90630.1"/>
    </source>
</evidence>
<dbReference type="InterPro" id="IPR006134">
    <property type="entry name" value="DNA-dir_DNA_pol_B_multi_dom"/>
</dbReference>
<keyword evidence="10 12" id="KW-0238">DNA-binding</keyword>
<feature type="domain" description="DNA-directed DNA polymerase family B multifunctional" evidence="13">
    <location>
        <begin position="525"/>
        <end position="618"/>
    </location>
</feature>
<dbReference type="InterPro" id="IPR006133">
    <property type="entry name" value="DNA-dir_DNA_pol_B_exonuc"/>
</dbReference>
<feature type="binding site" evidence="12">
    <location>
        <position position="548"/>
    </location>
    <ligand>
        <name>substrate</name>
    </ligand>
</feature>
<dbReference type="Gene3D" id="3.30.342.10">
    <property type="entry name" value="DNA Polymerase, chain B, domain 1"/>
    <property type="match status" value="1"/>
</dbReference>
<dbReference type="GO" id="GO:0000166">
    <property type="term" value="F:nucleotide binding"/>
    <property type="evidence" value="ECO:0007669"/>
    <property type="project" value="UniProtKB-UniRule"/>
</dbReference>
<evidence type="ECO:0000256" key="12">
    <source>
        <dbReference type="HAMAP-Rule" id="MF_04100"/>
    </source>
</evidence>
<evidence type="ECO:0000256" key="10">
    <source>
        <dbReference type="ARBA" id="ARBA00023125"/>
    </source>
</evidence>